<feature type="region of interest" description="Disordered" evidence="5">
    <location>
        <begin position="1"/>
        <end position="33"/>
    </location>
</feature>
<dbReference type="PROSITE" id="PS51083">
    <property type="entry name" value="ZF_HIT"/>
    <property type="match status" value="1"/>
</dbReference>
<keyword evidence="2 4" id="KW-0863">Zinc-finger</keyword>
<evidence type="ECO:0000256" key="5">
    <source>
        <dbReference type="SAM" id="MobiDB-lite"/>
    </source>
</evidence>
<proteinExistence type="predicted"/>
<dbReference type="InterPro" id="IPR039723">
    <property type="entry name" value="Vps71/ZNHIT1"/>
</dbReference>
<dbReference type="GO" id="GO:0008270">
    <property type="term" value="F:zinc ion binding"/>
    <property type="evidence" value="ECO:0007669"/>
    <property type="project" value="UniProtKB-UniRule"/>
</dbReference>
<dbReference type="Proteomes" id="UP000030758">
    <property type="component" value="Unassembled WGS sequence"/>
</dbReference>
<keyword evidence="9" id="KW-1185">Reference proteome</keyword>
<feature type="domain" description="HIT-type" evidence="6">
    <location>
        <begin position="126"/>
        <end position="158"/>
    </location>
</feature>
<sequence>MVMEHKVFRTRGSAGRKQEEWSAPNVSTENESRKRGILESLEMDNFQADPHAEFTWHKSIPRFEDGRRHKLSTGERKLKRRLEQLRTRFRKPFETLIQESLISWKPDFNYLSVQAPSSRIPPRKICFICGNTSRYTCPKCGIQHCSLECNELHKDTRCLKWTS</sequence>
<dbReference type="Gene3D" id="3.30.60.190">
    <property type="match status" value="1"/>
</dbReference>
<dbReference type="GO" id="GO:0005634">
    <property type="term" value="C:nucleus"/>
    <property type="evidence" value="ECO:0007669"/>
    <property type="project" value="UniProtKB-ARBA"/>
</dbReference>
<reference evidence="8 9" key="1">
    <citation type="journal article" date="2014" name="Nat. Genet.">
        <title>Genome and transcriptome of the porcine whipworm Trichuris suis.</title>
        <authorList>
            <person name="Jex A.R."/>
            <person name="Nejsum P."/>
            <person name="Schwarz E.M."/>
            <person name="Hu L."/>
            <person name="Young N.D."/>
            <person name="Hall R.S."/>
            <person name="Korhonen P.K."/>
            <person name="Liao S."/>
            <person name="Thamsborg S."/>
            <person name="Xia J."/>
            <person name="Xu P."/>
            <person name="Wang S."/>
            <person name="Scheerlinck J.P."/>
            <person name="Hofmann A."/>
            <person name="Sternberg P.W."/>
            <person name="Wang J."/>
            <person name="Gasser R.B."/>
        </authorList>
    </citation>
    <scope>NUCLEOTIDE SEQUENCE [LARGE SCALE GENOMIC DNA]</scope>
    <source>
        <strain evidence="8">DCEP-RM93F</strain>
        <strain evidence="7">DCEP-RM93M</strain>
    </source>
</reference>
<evidence type="ECO:0000256" key="2">
    <source>
        <dbReference type="ARBA" id="ARBA00022771"/>
    </source>
</evidence>
<dbReference type="GO" id="GO:0006338">
    <property type="term" value="P:chromatin remodeling"/>
    <property type="evidence" value="ECO:0007669"/>
    <property type="project" value="InterPro"/>
</dbReference>
<accession>A0A085NAZ8</accession>
<protein>
    <recommendedName>
        <fullName evidence="6">HIT-type domain-containing protein</fullName>
    </recommendedName>
</protein>
<dbReference type="Proteomes" id="UP000030764">
    <property type="component" value="Unassembled WGS sequence"/>
</dbReference>
<evidence type="ECO:0000313" key="8">
    <source>
        <dbReference type="EMBL" id="KFD66644.1"/>
    </source>
</evidence>
<evidence type="ECO:0000313" key="7">
    <source>
        <dbReference type="EMBL" id="KFD56119.1"/>
    </source>
</evidence>
<dbReference type="InterPro" id="IPR007529">
    <property type="entry name" value="Znf_HIT"/>
</dbReference>
<evidence type="ECO:0000313" key="9">
    <source>
        <dbReference type="Proteomes" id="UP000030764"/>
    </source>
</evidence>
<dbReference type="SUPFAM" id="SSF144232">
    <property type="entry name" value="HIT/MYND zinc finger-like"/>
    <property type="match status" value="1"/>
</dbReference>
<gene>
    <name evidence="7" type="ORF">M513_02897</name>
    <name evidence="8" type="ORF">M514_02897</name>
</gene>
<name>A0A085NAZ8_9BILA</name>
<keyword evidence="1" id="KW-0479">Metal-binding</keyword>
<keyword evidence="3" id="KW-0862">Zinc</keyword>
<dbReference type="AlphaFoldDB" id="A0A085NAZ8"/>
<evidence type="ECO:0000256" key="4">
    <source>
        <dbReference type="PROSITE-ProRule" id="PRU00453"/>
    </source>
</evidence>
<dbReference type="Pfam" id="PF04438">
    <property type="entry name" value="zf-HIT"/>
    <property type="match status" value="1"/>
</dbReference>
<evidence type="ECO:0000256" key="3">
    <source>
        <dbReference type="ARBA" id="ARBA00022833"/>
    </source>
</evidence>
<dbReference type="PANTHER" id="PTHR13093">
    <property type="entry name" value="ZINC FINGER HIT DOMAIN CONTAINING PROTEIN 1"/>
    <property type="match status" value="1"/>
</dbReference>
<dbReference type="OrthoDB" id="74807at2759"/>
<evidence type="ECO:0000259" key="6">
    <source>
        <dbReference type="PROSITE" id="PS51083"/>
    </source>
</evidence>
<dbReference type="EMBL" id="KL367522">
    <property type="protein sequence ID" value="KFD66644.1"/>
    <property type="molecule type" value="Genomic_DNA"/>
</dbReference>
<organism evidence="8">
    <name type="scientific">Trichuris suis</name>
    <name type="common">pig whipworm</name>
    <dbReference type="NCBI Taxonomy" id="68888"/>
    <lineage>
        <taxon>Eukaryota</taxon>
        <taxon>Metazoa</taxon>
        <taxon>Ecdysozoa</taxon>
        <taxon>Nematoda</taxon>
        <taxon>Enoplea</taxon>
        <taxon>Dorylaimia</taxon>
        <taxon>Trichinellida</taxon>
        <taxon>Trichuridae</taxon>
        <taxon>Trichuris</taxon>
    </lineage>
</organism>
<evidence type="ECO:0000256" key="1">
    <source>
        <dbReference type="ARBA" id="ARBA00022723"/>
    </source>
</evidence>
<dbReference type="CDD" id="cd21437">
    <property type="entry name" value="zf-HIT_ZNHIT1_like"/>
    <property type="match status" value="1"/>
</dbReference>
<dbReference type="EMBL" id="KL363195">
    <property type="protein sequence ID" value="KFD56119.1"/>
    <property type="molecule type" value="Genomic_DNA"/>
</dbReference>